<accession>A0A061DY19</accession>
<evidence type="ECO:0000313" key="2">
    <source>
        <dbReference type="EMBL" id="EOX97297.1"/>
    </source>
</evidence>
<reference evidence="2 3" key="1">
    <citation type="journal article" date="2013" name="Genome Biol.">
        <title>The genome sequence of the most widely cultivated cacao type and its use to identify candidate genes regulating pod color.</title>
        <authorList>
            <person name="Motamayor J.C."/>
            <person name="Mockaitis K."/>
            <person name="Schmutz J."/>
            <person name="Haiminen N."/>
            <person name="Iii D.L."/>
            <person name="Cornejo O."/>
            <person name="Findley S.D."/>
            <person name="Zheng P."/>
            <person name="Utro F."/>
            <person name="Royaert S."/>
            <person name="Saski C."/>
            <person name="Jenkins J."/>
            <person name="Podicheti R."/>
            <person name="Zhao M."/>
            <person name="Scheffler B.E."/>
            <person name="Stack J.C."/>
            <person name="Feltus F.A."/>
            <person name="Mustiga G.M."/>
            <person name="Amores F."/>
            <person name="Phillips W."/>
            <person name="Marelli J.P."/>
            <person name="May G.D."/>
            <person name="Shapiro H."/>
            <person name="Ma J."/>
            <person name="Bustamante C.D."/>
            <person name="Schnell R.J."/>
            <person name="Main D."/>
            <person name="Gilbert D."/>
            <person name="Parida L."/>
            <person name="Kuhn D.N."/>
        </authorList>
    </citation>
    <scope>NUCLEOTIDE SEQUENCE [LARGE SCALE GENOMIC DNA]</scope>
    <source>
        <strain evidence="3">cv. Matina 1-6</strain>
    </source>
</reference>
<proteinExistence type="predicted"/>
<dbReference type="EMBL" id="CM001880">
    <property type="protein sequence ID" value="EOX97297.1"/>
    <property type="molecule type" value="Genomic_DNA"/>
</dbReference>
<dbReference type="Gramene" id="EOX97297">
    <property type="protein sequence ID" value="EOX97297"/>
    <property type="gene ID" value="TCM_006366"/>
</dbReference>
<name>A0A061DY19_THECC</name>
<sequence>MMGCSTGTDDGIGRRKARGFQKREHTGGRRKARGFQKERTQAAEGRGKRRKGGGKAKEKVYRRLKRQRTTTASAHRGGFASTAKIFEKCLTRQDKEEGLKITSGAELLPGGDTNLHVMHGNTKLVFEYQVSGREKPVIRGAVWRNFIGAYSGPVTVTLFKYEGPRLDIHCEIKVR</sequence>
<gene>
    <name evidence="2" type="ORF">TCM_006366</name>
</gene>
<evidence type="ECO:0000313" key="3">
    <source>
        <dbReference type="Proteomes" id="UP000026915"/>
    </source>
</evidence>
<dbReference type="AlphaFoldDB" id="A0A061DY19"/>
<dbReference type="HOGENOM" id="CLU_1535217_0_0_1"/>
<dbReference type="InParanoid" id="A0A061DY19"/>
<evidence type="ECO:0000256" key="1">
    <source>
        <dbReference type="SAM" id="MobiDB-lite"/>
    </source>
</evidence>
<organism evidence="2 3">
    <name type="scientific">Theobroma cacao</name>
    <name type="common">Cacao</name>
    <name type="synonym">Cocoa</name>
    <dbReference type="NCBI Taxonomy" id="3641"/>
    <lineage>
        <taxon>Eukaryota</taxon>
        <taxon>Viridiplantae</taxon>
        <taxon>Streptophyta</taxon>
        <taxon>Embryophyta</taxon>
        <taxon>Tracheophyta</taxon>
        <taxon>Spermatophyta</taxon>
        <taxon>Magnoliopsida</taxon>
        <taxon>eudicotyledons</taxon>
        <taxon>Gunneridae</taxon>
        <taxon>Pentapetalae</taxon>
        <taxon>rosids</taxon>
        <taxon>malvids</taxon>
        <taxon>Malvales</taxon>
        <taxon>Malvaceae</taxon>
        <taxon>Byttnerioideae</taxon>
        <taxon>Theobroma</taxon>
    </lineage>
</organism>
<dbReference type="Proteomes" id="UP000026915">
    <property type="component" value="Chromosome 2"/>
</dbReference>
<keyword evidence="3" id="KW-1185">Reference proteome</keyword>
<protein>
    <submittedName>
        <fullName evidence="2">Uncharacterized protein</fullName>
    </submittedName>
</protein>
<feature type="region of interest" description="Disordered" evidence="1">
    <location>
        <begin position="1"/>
        <end position="60"/>
    </location>
</feature>